<evidence type="ECO:0000259" key="9">
    <source>
        <dbReference type="Pfam" id="PF16757"/>
    </source>
</evidence>
<dbReference type="GO" id="GO:0005764">
    <property type="term" value="C:lysosome"/>
    <property type="evidence" value="ECO:0007669"/>
    <property type="project" value="TreeGrafter"/>
</dbReference>
<keyword evidence="11" id="KW-1185">Reference proteome</keyword>
<dbReference type="PANTHER" id="PTHR10030:SF37">
    <property type="entry name" value="ALPHA-L-FUCOSIDASE-RELATED"/>
    <property type="match status" value="1"/>
</dbReference>
<evidence type="ECO:0000256" key="3">
    <source>
        <dbReference type="ARBA" id="ARBA00012662"/>
    </source>
</evidence>
<proteinExistence type="inferred from homology"/>
<dbReference type="EMBL" id="CAAHFG010000003">
    <property type="protein sequence ID" value="VGO16338.1"/>
    <property type="molecule type" value="Genomic_DNA"/>
</dbReference>
<evidence type="ECO:0000313" key="11">
    <source>
        <dbReference type="Proteomes" id="UP000366872"/>
    </source>
</evidence>
<evidence type="ECO:0000256" key="6">
    <source>
        <dbReference type="ARBA" id="ARBA00023295"/>
    </source>
</evidence>
<dbReference type="PANTHER" id="PTHR10030">
    <property type="entry name" value="ALPHA-L-FUCOSIDASE"/>
    <property type="match status" value="1"/>
</dbReference>
<evidence type="ECO:0000256" key="1">
    <source>
        <dbReference type="ARBA" id="ARBA00004071"/>
    </source>
</evidence>
<dbReference type="Gene3D" id="2.60.40.1180">
    <property type="entry name" value="Golgi alpha-mannosidase II"/>
    <property type="match status" value="1"/>
</dbReference>
<keyword evidence="4" id="KW-0732">Signal</keyword>
<sequence>MLRHGMIVAAVLMMGLSAKAEKYEPSWESLANHNAEPEWLKDAKLGIYFHWGPYAVPAFSSEWYPRDMYLKNKVKKYHEKNFGSITEFGYHDFVPMFTGEHFDPAEWTELFEEAGARFAGPVAEHHDGFAMWASKATPWNAKDMGPKRDILGELFQELEKRQLKTIATFHHSRNLQRNTSGKKERKPNPNSHYPYLPGTHTASDDPMLQTLYGNMPEQKWLNEIWMAKLVEVIDNYQPDIIWFDSWLDTIPESDRKAFCAYYLNAAERWGKDVVIVRKQQDLPLEVSINDHEKSREPKALKELWMTDDTLSTGSWCYTQGLGIKPLHKIVHALVDTVSKNGVVLLNISPMADGTIPQDQRDVLHGLGQWLEANGEAIYNTRPWINAAEGPTAEPSGGFSDHKKFLSLEYSAKDIRYTVSKDGKTVYATTLGIPEAGYNVLLTTFAKENITPESVALTDGSDVVWKMTEEGVSIQSPETSQTSALVFKIEL</sequence>
<dbReference type="AlphaFoldDB" id="A0A6C2U8B0"/>
<keyword evidence="5" id="KW-0378">Hydrolase</keyword>
<evidence type="ECO:0000313" key="10">
    <source>
        <dbReference type="EMBL" id="VGO16338.1"/>
    </source>
</evidence>
<accession>A0A6C2U8B0</accession>
<dbReference type="Proteomes" id="UP000366872">
    <property type="component" value="Unassembled WGS sequence"/>
</dbReference>
<evidence type="ECO:0000256" key="7">
    <source>
        <dbReference type="SAM" id="MobiDB-lite"/>
    </source>
</evidence>
<dbReference type="Gene3D" id="3.20.20.80">
    <property type="entry name" value="Glycosidases"/>
    <property type="match status" value="1"/>
</dbReference>
<gene>
    <name evidence="10" type="ORF">PDESU_04929</name>
</gene>
<dbReference type="PRINTS" id="PR00741">
    <property type="entry name" value="GLHYDRLASE29"/>
</dbReference>
<dbReference type="InterPro" id="IPR031919">
    <property type="entry name" value="Fucosidase_C"/>
</dbReference>
<dbReference type="InterPro" id="IPR013780">
    <property type="entry name" value="Glyco_hydro_b"/>
</dbReference>
<dbReference type="SUPFAM" id="SSF51445">
    <property type="entry name" value="(Trans)glycosidases"/>
    <property type="match status" value="1"/>
</dbReference>
<dbReference type="GO" id="GO:0016139">
    <property type="term" value="P:glycoside catabolic process"/>
    <property type="evidence" value="ECO:0007669"/>
    <property type="project" value="TreeGrafter"/>
</dbReference>
<dbReference type="Pfam" id="PF16757">
    <property type="entry name" value="Fucosidase_C"/>
    <property type="match status" value="1"/>
</dbReference>
<dbReference type="InterPro" id="IPR016286">
    <property type="entry name" value="FUC_metazoa-typ"/>
</dbReference>
<evidence type="ECO:0000259" key="8">
    <source>
        <dbReference type="Pfam" id="PF01120"/>
    </source>
</evidence>
<keyword evidence="6" id="KW-0326">Glycosidase</keyword>
<dbReference type="Pfam" id="PF01120">
    <property type="entry name" value="Alpha_L_fucos"/>
    <property type="match status" value="1"/>
</dbReference>
<organism evidence="10 11">
    <name type="scientific">Pontiella desulfatans</name>
    <dbReference type="NCBI Taxonomy" id="2750659"/>
    <lineage>
        <taxon>Bacteria</taxon>
        <taxon>Pseudomonadati</taxon>
        <taxon>Kiritimatiellota</taxon>
        <taxon>Kiritimatiellia</taxon>
        <taxon>Kiritimatiellales</taxon>
        <taxon>Pontiellaceae</taxon>
        <taxon>Pontiella</taxon>
    </lineage>
</organism>
<dbReference type="RefSeq" id="WP_136081865.1">
    <property type="nucleotide sequence ID" value="NZ_CAAHFG010000003.1"/>
</dbReference>
<dbReference type="SMART" id="SM00812">
    <property type="entry name" value="Alpha_L_fucos"/>
    <property type="match status" value="1"/>
</dbReference>
<dbReference type="GO" id="GO:0006004">
    <property type="term" value="P:fucose metabolic process"/>
    <property type="evidence" value="ECO:0007669"/>
    <property type="project" value="InterPro"/>
</dbReference>
<dbReference type="InterPro" id="IPR057739">
    <property type="entry name" value="Glyco_hydro_29_N"/>
</dbReference>
<evidence type="ECO:0000256" key="4">
    <source>
        <dbReference type="ARBA" id="ARBA00022729"/>
    </source>
</evidence>
<evidence type="ECO:0000256" key="5">
    <source>
        <dbReference type="ARBA" id="ARBA00022801"/>
    </source>
</evidence>
<evidence type="ECO:0000256" key="2">
    <source>
        <dbReference type="ARBA" id="ARBA00007951"/>
    </source>
</evidence>
<dbReference type="PIRSF" id="PIRSF001092">
    <property type="entry name" value="Alpha-L-fucosidase"/>
    <property type="match status" value="1"/>
</dbReference>
<dbReference type="EC" id="3.2.1.51" evidence="3"/>
<feature type="region of interest" description="Disordered" evidence="7">
    <location>
        <begin position="174"/>
        <end position="199"/>
    </location>
</feature>
<dbReference type="GO" id="GO:0004560">
    <property type="term" value="F:alpha-L-fucosidase activity"/>
    <property type="evidence" value="ECO:0007669"/>
    <property type="project" value="InterPro"/>
</dbReference>
<comment type="similarity">
    <text evidence="2">Belongs to the glycosyl hydrolase 29 family.</text>
</comment>
<dbReference type="InterPro" id="IPR000933">
    <property type="entry name" value="Glyco_hydro_29"/>
</dbReference>
<comment type="function">
    <text evidence="1">Alpha-L-fucosidase is responsible for hydrolyzing the alpha-1,6-linked fucose joined to the reducing-end N-acetylglucosamine of the carbohydrate moieties of glycoproteins.</text>
</comment>
<feature type="domain" description="Alpha-L-fucosidase C-terminal" evidence="9">
    <location>
        <begin position="411"/>
        <end position="488"/>
    </location>
</feature>
<feature type="domain" description="Glycoside hydrolase family 29 N-terminal" evidence="8">
    <location>
        <begin position="15"/>
        <end position="375"/>
    </location>
</feature>
<reference evidence="10 11" key="1">
    <citation type="submission" date="2019-04" db="EMBL/GenBank/DDBJ databases">
        <authorList>
            <person name="Van Vliet M D."/>
        </authorList>
    </citation>
    <scope>NUCLEOTIDE SEQUENCE [LARGE SCALE GENOMIC DNA]</scope>
    <source>
        <strain evidence="10 11">F1</strain>
    </source>
</reference>
<dbReference type="InterPro" id="IPR017853">
    <property type="entry name" value="GH"/>
</dbReference>
<name>A0A6C2U8B0_PONDE</name>
<protein>
    <recommendedName>
        <fullName evidence="3">alpha-L-fucosidase</fullName>
        <ecNumber evidence="3">3.2.1.51</ecNumber>
    </recommendedName>
</protein>